<protein>
    <submittedName>
        <fullName evidence="3">YciI family protein</fullName>
    </submittedName>
</protein>
<name>A0ABZ2YKZ1_9BACT</name>
<reference evidence="4" key="1">
    <citation type="submission" date="2024-03" db="EMBL/GenBank/DDBJ databases">
        <title>Chitinophaga horti sp. nov., isolated from garden soil.</title>
        <authorList>
            <person name="Lee D.S."/>
            <person name="Han D.M."/>
            <person name="Baek J.H."/>
            <person name="Choi D.G."/>
            <person name="Jeon J.H."/>
            <person name="Jeon C.O."/>
        </authorList>
    </citation>
    <scope>NUCLEOTIDE SEQUENCE [LARGE SCALE GENOMIC DNA]</scope>
    <source>
        <strain evidence="4">GPA1</strain>
    </source>
</reference>
<dbReference type="EMBL" id="CP149822">
    <property type="protein sequence ID" value="WZN40386.1"/>
    <property type="molecule type" value="Genomic_DNA"/>
</dbReference>
<dbReference type="SUPFAM" id="SSF54909">
    <property type="entry name" value="Dimeric alpha+beta barrel"/>
    <property type="match status" value="1"/>
</dbReference>
<accession>A0ABZ2YKZ1</accession>
<dbReference type="InterPro" id="IPR011008">
    <property type="entry name" value="Dimeric_a/b-barrel"/>
</dbReference>
<sequence length="119" mass="13222">MQEFLLVIHRDLTSANPQPSPEQMKEALKPYQDWVAGIAAQDKLVAPPKRWDVDGRVIRHDKKKEQIASGPYAEGKESIGGLFLIRAKDYDEAVELAKGCPIIQYGAIVEVRMAIPPVA</sequence>
<gene>
    <name evidence="3" type="ORF">WJU16_20675</name>
</gene>
<feature type="domain" description="YCII-related" evidence="2">
    <location>
        <begin position="25"/>
        <end position="112"/>
    </location>
</feature>
<keyword evidence="4" id="KW-1185">Reference proteome</keyword>
<dbReference type="RefSeq" id="WP_341835309.1">
    <property type="nucleotide sequence ID" value="NZ_CP149822.1"/>
</dbReference>
<evidence type="ECO:0000259" key="2">
    <source>
        <dbReference type="Pfam" id="PF03795"/>
    </source>
</evidence>
<proteinExistence type="inferred from homology"/>
<dbReference type="Proteomes" id="UP001485459">
    <property type="component" value="Chromosome"/>
</dbReference>
<dbReference type="Gene3D" id="3.30.70.1060">
    <property type="entry name" value="Dimeric alpha+beta barrel"/>
    <property type="match status" value="1"/>
</dbReference>
<comment type="similarity">
    <text evidence="1">Belongs to the YciI family.</text>
</comment>
<evidence type="ECO:0000313" key="4">
    <source>
        <dbReference type="Proteomes" id="UP001485459"/>
    </source>
</evidence>
<evidence type="ECO:0000313" key="3">
    <source>
        <dbReference type="EMBL" id="WZN40386.1"/>
    </source>
</evidence>
<dbReference type="InterPro" id="IPR005545">
    <property type="entry name" value="YCII"/>
</dbReference>
<organism evidence="3 4">
    <name type="scientific">Chitinophaga pollutisoli</name>
    <dbReference type="NCBI Taxonomy" id="3133966"/>
    <lineage>
        <taxon>Bacteria</taxon>
        <taxon>Pseudomonadati</taxon>
        <taxon>Bacteroidota</taxon>
        <taxon>Chitinophagia</taxon>
        <taxon>Chitinophagales</taxon>
        <taxon>Chitinophagaceae</taxon>
        <taxon>Chitinophaga</taxon>
    </lineage>
</organism>
<evidence type="ECO:0000256" key="1">
    <source>
        <dbReference type="ARBA" id="ARBA00007689"/>
    </source>
</evidence>
<dbReference type="Pfam" id="PF03795">
    <property type="entry name" value="YCII"/>
    <property type="match status" value="1"/>
</dbReference>